<dbReference type="EMBL" id="MU006334">
    <property type="protein sequence ID" value="KAF2846481.1"/>
    <property type="molecule type" value="Genomic_DNA"/>
</dbReference>
<reference evidence="1" key="1">
    <citation type="submission" date="2020-01" db="EMBL/GenBank/DDBJ databases">
        <authorList>
            <consortium name="DOE Joint Genome Institute"/>
            <person name="Haridas S."/>
            <person name="Albert R."/>
            <person name="Binder M."/>
            <person name="Bloem J."/>
            <person name="Labutti K."/>
            <person name="Salamov A."/>
            <person name="Andreopoulos B."/>
            <person name="Baker S.E."/>
            <person name="Barry K."/>
            <person name="Bills G."/>
            <person name="Bluhm B.H."/>
            <person name="Cannon C."/>
            <person name="Castanera R."/>
            <person name="Culley D.E."/>
            <person name="Daum C."/>
            <person name="Ezra D."/>
            <person name="Gonzalez J.B."/>
            <person name="Henrissat B."/>
            <person name="Kuo A."/>
            <person name="Liang C."/>
            <person name="Lipzen A."/>
            <person name="Lutzoni F."/>
            <person name="Magnuson J."/>
            <person name="Mondo S."/>
            <person name="Nolan M."/>
            <person name="Ohm R."/>
            <person name="Pangilinan J."/>
            <person name="Park H.-J."/>
            <person name="Ramirez L."/>
            <person name="Alfaro M."/>
            <person name="Sun H."/>
            <person name="Tritt A."/>
            <person name="Yoshinaga Y."/>
            <person name="Zwiers L.-H."/>
            <person name="Turgeon B.G."/>
            <person name="Goodwin S.B."/>
            <person name="Spatafora J.W."/>
            <person name="Crous P.W."/>
            <person name="Grigoriev I.V."/>
        </authorList>
    </citation>
    <scope>NUCLEOTIDE SEQUENCE</scope>
    <source>
        <strain evidence="1">IPT5</strain>
    </source>
</reference>
<accession>A0A6A7AT95</accession>
<dbReference type="OrthoDB" id="10435529at2759"/>
<protein>
    <submittedName>
        <fullName evidence="1">Uncharacterized protein</fullName>
    </submittedName>
</protein>
<keyword evidence="2" id="KW-1185">Reference proteome</keyword>
<organism evidence="1 2">
    <name type="scientific">Plenodomus tracheiphilus IPT5</name>
    <dbReference type="NCBI Taxonomy" id="1408161"/>
    <lineage>
        <taxon>Eukaryota</taxon>
        <taxon>Fungi</taxon>
        <taxon>Dikarya</taxon>
        <taxon>Ascomycota</taxon>
        <taxon>Pezizomycotina</taxon>
        <taxon>Dothideomycetes</taxon>
        <taxon>Pleosporomycetidae</taxon>
        <taxon>Pleosporales</taxon>
        <taxon>Pleosporineae</taxon>
        <taxon>Leptosphaeriaceae</taxon>
        <taxon>Plenodomus</taxon>
    </lineage>
</organism>
<dbReference type="Proteomes" id="UP000799423">
    <property type="component" value="Unassembled WGS sequence"/>
</dbReference>
<proteinExistence type="predicted"/>
<evidence type="ECO:0000313" key="1">
    <source>
        <dbReference type="EMBL" id="KAF2846481.1"/>
    </source>
</evidence>
<evidence type="ECO:0000313" key="2">
    <source>
        <dbReference type="Proteomes" id="UP000799423"/>
    </source>
</evidence>
<sequence>MSMKHKLLEASIVYITGNHNDRFDTEKPYMCLCEPPPGLEKTDCSFNSAKPAVLSDIRGLDYSVEKEGFVVLKHTSQYEALLRSGQTEQSPSSYLIAYIEEVQDFVRSDFKAEQAMCFD</sequence>
<dbReference type="AlphaFoldDB" id="A0A6A7AT95"/>
<gene>
    <name evidence="1" type="ORF">T440DRAFT_541153</name>
</gene>
<name>A0A6A7AT95_9PLEO</name>